<evidence type="ECO:0000256" key="1">
    <source>
        <dbReference type="SAM" id="MobiDB-lite"/>
    </source>
</evidence>
<feature type="compositionally biased region" description="Gly residues" evidence="1">
    <location>
        <begin position="486"/>
        <end position="500"/>
    </location>
</feature>
<organism evidence="2 3">
    <name type="scientific">Prorocentrum cordatum</name>
    <dbReference type="NCBI Taxonomy" id="2364126"/>
    <lineage>
        <taxon>Eukaryota</taxon>
        <taxon>Sar</taxon>
        <taxon>Alveolata</taxon>
        <taxon>Dinophyceae</taxon>
        <taxon>Prorocentrales</taxon>
        <taxon>Prorocentraceae</taxon>
        <taxon>Prorocentrum</taxon>
    </lineage>
</organism>
<dbReference type="Gene3D" id="1.10.238.10">
    <property type="entry name" value="EF-hand"/>
    <property type="match status" value="1"/>
</dbReference>
<feature type="region of interest" description="Disordered" evidence="1">
    <location>
        <begin position="776"/>
        <end position="853"/>
    </location>
</feature>
<feature type="compositionally biased region" description="Low complexity" evidence="1">
    <location>
        <begin position="784"/>
        <end position="807"/>
    </location>
</feature>
<feature type="region of interest" description="Disordered" evidence="1">
    <location>
        <begin position="167"/>
        <end position="242"/>
    </location>
</feature>
<proteinExistence type="predicted"/>
<reference evidence="2" key="1">
    <citation type="submission" date="2023-10" db="EMBL/GenBank/DDBJ databases">
        <authorList>
            <person name="Chen Y."/>
            <person name="Shah S."/>
            <person name="Dougan E. K."/>
            <person name="Thang M."/>
            <person name="Chan C."/>
        </authorList>
    </citation>
    <scope>NUCLEOTIDE SEQUENCE [LARGE SCALE GENOMIC DNA]</scope>
</reference>
<feature type="region of interest" description="Disordered" evidence="1">
    <location>
        <begin position="47"/>
        <end position="69"/>
    </location>
</feature>
<dbReference type="EMBL" id="CAUYUJ010022259">
    <property type="protein sequence ID" value="CAK0909778.1"/>
    <property type="molecule type" value="Genomic_DNA"/>
</dbReference>
<feature type="compositionally biased region" description="Polar residues" evidence="1">
    <location>
        <begin position="167"/>
        <end position="178"/>
    </location>
</feature>
<keyword evidence="3" id="KW-1185">Reference proteome</keyword>
<feature type="compositionally biased region" description="Polar residues" evidence="1">
    <location>
        <begin position="209"/>
        <end position="222"/>
    </location>
</feature>
<feature type="region of interest" description="Disordered" evidence="1">
    <location>
        <begin position="598"/>
        <end position="760"/>
    </location>
</feature>
<feature type="compositionally biased region" description="Low complexity" evidence="1">
    <location>
        <begin position="722"/>
        <end position="732"/>
    </location>
</feature>
<gene>
    <name evidence="2" type="ORF">PCOR1329_LOCUS84108</name>
</gene>
<feature type="compositionally biased region" description="Pro residues" evidence="1">
    <location>
        <begin position="686"/>
        <end position="702"/>
    </location>
</feature>
<feature type="compositionally biased region" description="Basic and acidic residues" evidence="1">
    <location>
        <begin position="49"/>
        <end position="62"/>
    </location>
</feature>
<accession>A0ABN9YAM5</accession>
<evidence type="ECO:0000313" key="2">
    <source>
        <dbReference type="EMBL" id="CAK0909778.1"/>
    </source>
</evidence>
<feature type="region of interest" description="Disordered" evidence="1">
    <location>
        <begin position="447"/>
        <end position="540"/>
    </location>
</feature>
<name>A0ABN9YAM5_9DINO</name>
<comment type="caution">
    <text evidence="2">The sequence shown here is derived from an EMBL/GenBank/DDBJ whole genome shotgun (WGS) entry which is preliminary data.</text>
</comment>
<dbReference type="Proteomes" id="UP001189429">
    <property type="component" value="Unassembled WGS sequence"/>
</dbReference>
<protein>
    <submittedName>
        <fullName evidence="2">Uncharacterized protein</fullName>
    </submittedName>
</protein>
<sequence>MTMMSTCLGVTALPTTSVDTLTLPLWSANTKKLPPTSVNAAKMLAHRREHPEDAADQRERAKLPASERGNHEMAIHEREYREAAANERGHHEAVPEFFERESTKLPSTKVNTTKWFQPARMSTTKWPPSEREHHKVAAHERDLAASAAHERDHERDDHEARRRACTSTLLPTGANATKLSPPSSSPDAAAHEREGPLPKLNAAGLRPASANTAKTPLASASTAKLPPPGTTTSGPRPPDAMAAKLLSTGRNRTGGTGLVEQDRSEQDLGGIASAPAATTSKAPSTMSAVTASKALFTKVLFDPAVIGMFIGTHGPKEHEGNGEGRQKKYGMERGVKLGEGGQKEQVDRGGRRALAARQVRGVLGRAGLAEGDLERVAALAGIGRDGTCSFGQFVSALHLARSARAGAPLPGPAEGLPEALGSFADGLPRDPSALALEGRSRSASRARSLSALRAAGSPAASGGSPTAGSPAAGSLGGPRRTPSFGVGAGGLGLDDGGGGTADHHWAPTGGRRGPEEGRGQGGAPRPTTRMGMPVEHQPALGHSGVASALGAAAGRDGIYEARLREIHGVEEWRHRDRCTRGTHGAEERRRPILKAAGLASAAEEPRGQGAGQPAGPNGRDSAARFLRTIPPNFPLRPDRPPRSGRASAEASQGLPSGPPSQGPREAEPPAAAARAKAERAGLALDEPPPAAAAPPRTIPKPKSPAQRSRPEAEPAGPAIDEPLPCAAAVAAPPRTPSESRRLAQCLGPAAEPVGPAIDEPLPGAAAAAALTCTPPEPRRLAQCLGPEAEPAGPALDEPPLLGAAAPGRAPPREAPEPRGATPPLPRLLGRAQASRKALAAEPIAAAGPGGVRA</sequence>
<evidence type="ECO:0000313" key="3">
    <source>
        <dbReference type="Proteomes" id="UP001189429"/>
    </source>
</evidence>
<feature type="compositionally biased region" description="Low complexity" evidence="1">
    <location>
        <begin position="447"/>
        <end position="479"/>
    </location>
</feature>
<feature type="compositionally biased region" description="Low complexity" evidence="1">
    <location>
        <begin position="837"/>
        <end position="846"/>
    </location>
</feature>